<evidence type="ECO:0000256" key="1">
    <source>
        <dbReference type="ARBA" id="ARBA00004544"/>
    </source>
</evidence>
<dbReference type="Proteomes" id="UP000267251">
    <property type="component" value="Unassembled WGS sequence"/>
</dbReference>
<dbReference type="GO" id="GO:0005085">
    <property type="term" value="F:guanyl-nucleotide exchange factor activity"/>
    <property type="evidence" value="ECO:0007669"/>
    <property type="project" value="UniProtKB-KW"/>
</dbReference>
<comment type="subcellular location">
    <subcellularLocation>
        <location evidence="1">Cytoplasm</location>
        <location evidence="1">Cell cortex</location>
    </subcellularLocation>
</comment>
<dbReference type="OrthoDB" id="5585685at2759"/>
<gene>
    <name evidence="7" type="ORF">BJ684DRAFT_18737</name>
</gene>
<evidence type="ECO:0000256" key="4">
    <source>
        <dbReference type="ARBA" id="ARBA00022658"/>
    </source>
</evidence>
<proteinExistence type="inferred from homology"/>
<dbReference type="AlphaFoldDB" id="A0A4P9Y710"/>
<comment type="similarity">
    <text evidence="2">Belongs to the synembryn family.</text>
</comment>
<organism evidence="7 8">
    <name type="scientific">Piptocephalis cylindrospora</name>
    <dbReference type="NCBI Taxonomy" id="1907219"/>
    <lineage>
        <taxon>Eukaryota</taxon>
        <taxon>Fungi</taxon>
        <taxon>Fungi incertae sedis</taxon>
        <taxon>Zoopagomycota</taxon>
        <taxon>Zoopagomycotina</taxon>
        <taxon>Zoopagomycetes</taxon>
        <taxon>Zoopagales</taxon>
        <taxon>Piptocephalidaceae</taxon>
        <taxon>Piptocephalis</taxon>
    </lineage>
</organism>
<accession>A0A4P9Y710</accession>
<feature type="compositionally biased region" description="Polar residues" evidence="6">
    <location>
        <begin position="445"/>
        <end position="454"/>
    </location>
</feature>
<dbReference type="PANTHER" id="PTHR12425">
    <property type="entry name" value="SYNEMBRYN"/>
    <property type="match status" value="1"/>
</dbReference>
<dbReference type="GO" id="GO:0007186">
    <property type="term" value="P:G protein-coupled receptor signaling pathway"/>
    <property type="evidence" value="ECO:0007669"/>
    <property type="project" value="TreeGrafter"/>
</dbReference>
<keyword evidence="8" id="KW-1185">Reference proteome</keyword>
<keyword evidence="3" id="KW-0963">Cytoplasm</keyword>
<dbReference type="PANTHER" id="PTHR12425:SF5">
    <property type="entry name" value="SYNEMBRYN"/>
    <property type="match status" value="1"/>
</dbReference>
<evidence type="ECO:0000313" key="7">
    <source>
        <dbReference type="EMBL" id="RKP14887.1"/>
    </source>
</evidence>
<feature type="region of interest" description="Disordered" evidence="6">
    <location>
        <begin position="406"/>
        <end position="466"/>
    </location>
</feature>
<evidence type="ECO:0000256" key="5">
    <source>
        <dbReference type="ARBA" id="ARBA00023186"/>
    </source>
</evidence>
<dbReference type="GO" id="GO:0005938">
    <property type="term" value="C:cell cortex"/>
    <property type="evidence" value="ECO:0007669"/>
    <property type="project" value="UniProtKB-SubCell"/>
</dbReference>
<dbReference type="Pfam" id="PF10165">
    <property type="entry name" value="Ric8"/>
    <property type="match status" value="1"/>
</dbReference>
<evidence type="ECO:0000256" key="6">
    <source>
        <dbReference type="SAM" id="MobiDB-lite"/>
    </source>
</evidence>
<dbReference type="InterPro" id="IPR008376">
    <property type="entry name" value="Chaperone_Ric-8_A/B"/>
</dbReference>
<sequence length="502" mass="55244">MAKDALLVSYLSLSPARDTSPLVEKILVDLTQGAEDLSPDDSNELAECLIGDLAESTQQGIRNLQISLLRILSRNPACTALAQLSTLDTLLKWSAFSVDPLDSTKRTESIEARKALCNIMVQHPLARDSLVISSHLNPFLQHLTTFASVSETELTTSHDSMDHFLTLRLLFFLTLQDSPVTRNLASDTRLVPLIRHAISMDVPEMEGKEALMVLYNLQRLVPDTSNPFTPLVPRLVDLIINTPPATLASPEPSGGIHAVHSLIHPMDTEAWPDMPKLIRLCDRLIEALDLLLQAFDTTTATTPLRPRIDERITPITLLLTRLVDAWPTLRTHVSSSLLPPRRDLSIAPEVGESLDSRLIRLLTAVGTEVRSHTVADLLYSLCHQDAKRFTERIGFGNAAGHLTRLGLDPKDALPTASSSSSSSSPHPPPTTSSAPSPLGIDPITGKTQSMSDIPSTDDWTEEEKEREAERLFVLFERLKATGVVQVENPVSRIHEISDEEDK</sequence>
<keyword evidence="5" id="KW-0143">Chaperone</keyword>
<evidence type="ECO:0000256" key="3">
    <source>
        <dbReference type="ARBA" id="ARBA00022490"/>
    </source>
</evidence>
<dbReference type="EMBL" id="KZ987779">
    <property type="protein sequence ID" value="RKP14887.1"/>
    <property type="molecule type" value="Genomic_DNA"/>
</dbReference>
<name>A0A4P9Y710_9FUNG</name>
<evidence type="ECO:0000256" key="2">
    <source>
        <dbReference type="ARBA" id="ARBA00009049"/>
    </source>
</evidence>
<feature type="compositionally biased region" description="Low complexity" evidence="6">
    <location>
        <begin position="414"/>
        <end position="424"/>
    </location>
</feature>
<reference evidence="8" key="1">
    <citation type="journal article" date="2018" name="Nat. Microbiol.">
        <title>Leveraging single-cell genomics to expand the fungal tree of life.</title>
        <authorList>
            <person name="Ahrendt S.R."/>
            <person name="Quandt C.A."/>
            <person name="Ciobanu D."/>
            <person name="Clum A."/>
            <person name="Salamov A."/>
            <person name="Andreopoulos B."/>
            <person name="Cheng J.F."/>
            <person name="Woyke T."/>
            <person name="Pelin A."/>
            <person name="Henrissat B."/>
            <person name="Reynolds N.K."/>
            <person name="Benny G.L."/>
            <person name="Smith M.E."/>
            <person name="James T.Y."/>
            <person name="Grigoriev I.V."/>
        </authorList>
    </citation>
    <scope>NUCLEOTIDE SEQUENCE [LARGE SCALE GENOMIC DNA]</scope>
</reference>
<keyword evidence="4" id="KW-0344">Guanine-nucleotide releasing factor</keyword>
<dbReference type="GO" id="GO:0001965">
    <property type="term" value="F:G-protein alpha-subunit binding"/>
    <property type="evidence" value="ECO:0007669"/>
    <property type="project" value="TreeGrafter"/>
</dbReference>
<dbReference type="PRINTS" id="PR01802">
    <property type="entry name" value="SYNEMBRYN"/>
</dbReference>
<protein>
    <submittedName>
        <fullName evidence="7">Guanine nucleotide exchange factor</fullName>
    </submittedName>
</protein>
<evidence type="ECO:0000313" key="8">
    <source>
        <dbReference type="Proteomes" id="UP000267251"/>
    </source>
</evidence>
<dbReference type="InterPro" id="IPR019318">
    <property type="entry name" value="Gua_nucleotide_exch_fac_Ric8"/>
</dbReference>